<name>B4NCT4_DROWI</name>
<evidence type="ECO:0000256" key="4">
    <source>
        <dbReference type="ARBA" id="ARBA00022807"/>
    </source>
</evidence>
<dbReference type="STRING" id="7260.B4NCT4"/>
<evidence type="ECO:0000256" key="3">
    <source>
        <dbReference type="ARBA" id="ARBA00022801"/>
    </source>
</evidence>
<keyword evidence="3 7" id="KW-0378">Hydrolase</keyword>
<dbReference type="PANTHER" id="PTHR46468:SF1">
    <property type="entry name" value="SENTRIN-SPECIFIC PROTEASE 8"/>
    <property type="match status" value="1"/>
</dbReference>
<reference evidence="7 8" key="1">
    <citation type="journal article" date="2007" name="Nature">
        <title>Evolution of genes and genomes on the Drosophila phylogeny.</title>
        <authorList>
            <consortium name="Drosophila 12 Genomes Consortium"/>
            <person name="Clark A.G."/>
            <person name="Eisen M.B."/>
            <person name="Smith D.R."/>
            <person name="Bergman C.M."/>
            <person name="Oliver B."/>
            <person name="Markow T.A."/>
            <person name="Kaufman T.C."/>
            <person name="Kellis M."/>
            <person name="Gelbart W."/>
            <person name="Iyer V.N."/>
            <person name="Pollard D.A."/>
            <person name="Sackton T.B."/>
            <person name="Larracuente A.M."/>
            <person name="Singh N.D."/>
            <person name="Abad J.P."/>
            <person name="Abt D.N."/>
            <person name="Adryan B."/>
            <person name="Aguade M."/>
            <person name="Akashi H."/>
            <person name="Anderson W.W."/>
            <person name="Aquadro C.F."/>
            <person name="Ardell D.H."/>
            <person name="Arguello R."/>
            <person name="Artieri C.G."/>
            <person name="Barbash D.A."/>
            <person name="Barker D."/>
            <person name="Barsanti P."/>
            <person name="Batterham P."/>
            <person name="Batzoglou S."/>
            <person name="Begun D."/>
            <person name="Bhutkar A."/>
            <person name="Blanco E."/>
            <person name="Bosak S.A."/>
            <person name="Bradley R.K."/>
            <person name="Brand A.D."/>
            <person name="Brent M.R."/>
            <person name="Brooks A.N."/>
            <person name="Brown R.H."/>
            <person name="Butlin R.K."/>
            <person name="Caggese C."/>
            <person name="Calvi B.R."/>
            <person name="Bernardo de Carvalho A."/>
            <person name="Caspi A."/>
            <person name="Castrezana S."/>
            <person name="Celniker S.E."/>
            <person name="Chang J.L."/>
            <person name="Chapple C."/>
            <person name="Chatterji S."/>
            <person name="Chinwalla A."/>
            <person name="Civetta A."/>
            <person name="Clifton S.W."/>
            <person name="Comeron J.M."/>
            <person name="Costello J.C."/>
            <person name="Coyne J.A."/>
            <person name="Daub J."/>
            <person name="David R.G."/>
            <person name="Delcher A.L."/>
            <person name="Delehaunty K."/>
            <person name="Do C.B."/>
            <person name="Ebling H."/>
            <person name="Edwards K."/>
            <person name="Eickbush T."/>
            <person name="Evans J.D."/>
            <person name="Filipski A."/>
            <person name="Findeiss S."/>
            <person name="Freyhult E."/>
            <person name="Fulton L."/>
            <person name="Fulton R."/>
            <person name="Garcia A.C."/>
            <person name="Gardiner A."/>
            <person name="Garfield D.A."/>
            <person name="Garvin B.E."/>
            <person name="Gibson G."/>
            <person name="Gilbert D."/>
            <person name="Gnerre S."/>
            <person name="Godfrey J."/>
            <person name="Good R."/>
            <person name="Gotea V."/>
            <person name="Gravely B."/>
            <person name="Greenberg A.J."/>
            <person name="Griffiths-Jones S."/>
            <person name="Gross S."/>
            <person name="Guigo R."/>
            <person name="Gustafson E.A."/>
            <person name="Haerty W."/>
            <person name="Hahn M.W."/>
            <person name="Halligan D.L."/>
            <person name="Halpern A.L."/>
            <person name="Halter G.M."/>
            <person name="Han M.V."/>
            <person name="Heger A."/>
            <person name="Hillier L."/>
            <person name="Hinrichs A.S."/>
            <person name="Holmes I."/>
            <person name="Hoskins R.A."/>
            <person name="Hubisz M.J."/>
            <person name="Hultmark D."/>
            <person name="Huntley M.A."/>
            <person name="Jaffe D.B."/>
            <person name="Jagadeeshan S."/>
            <person name="Jeck W.R."/>
            <person name="Johnson J."/>
            <person name="Jones C.D."/>
            <person name="Jordan W.C."/>
            <person name="Karpen G.H."/>
            <person name="Kataoka E."/>
            <person name="Keightley P.D."/>
            <person name="Kheradpour P."/>
            <person name="Kirkness E.F."/>
            <person name="Koerich L.B."/>
            <person name="Kristiansen K."/>
            <person name="Kudrna D."/>
            <person name="Kulathinal R.J."/>
            <person name="Kumar S."/>
            <person name="Kwok R."/>
            <person name="Lander E."/>
            <person name="Langley C.H."/>
            <person name="Lapoint R."/>
            <person name="Lazzaro B.P."/>
            <person name="Lee S.J."/>
            <person name="Levesque L."/>
            <person name="Li R."/>
            <person name="Lin C.F."/>
            <person name="Lin M.F."/>
            <person name="Lindblad-Toh K."/>
            <person name="Llopart A."/>
            <person name="Long M."/>
            <person name="Low L."/>
            <person name="Lozovsky E."/>
            <person name="Lu J."/>
            <person name="Luo M."/>
            <person name="Machado C.A."/>
            <person name="Makalowski W."/>
            <person name="Marzo M."/>
            <person name="Matsuda M."/>
            <person name="Matzkin L."/>
            <person name="McAllister B."/>
            <person name="McBride C.S."/>
            <person name="McKernan B."/>
            <person name="McKernan K."/>
            <person name="Mendez-Lago M."/>
            <person name="Minx P."/>
            <person name="Mollenhauer M.U."/>
            <person name="Montooth K."/>
            <person name="Mount S.M."/>
            <person name="Mu X."/>
            <person name="Myers E."/>
            <person name="Negre B."/>
            <person name="Newfeld S."/>
            <person name="Nielsen R."/>
            <person name="Noor M.A."/>
            <person name="O'Grady P."/>
            <person name="Pachter L."/>
            <person name="Papaceit M."/>
            <person name="Parisi M.J."/>
            <person name="Parisi M."/>
            <person name="Parts L."/>
            <person name="Pedersen J.S."/>
            <person name="Pesole G."/>
            <person name="Phillippy A.M."/>
            <person name="Ponting C.P."/>
            <person name="Pop M."/>
            <person name="Porcelli D."/>
            <person name="Powell J.R."/>
            <person name="Prohaska S."/>
            <person name="Pruitt K."/>
            <person name="Puig M."/>
            <person name="Quesneville H."/>
            <person name="Ram K.R."/>
            <person name="Rand D."/>
            <person name="Rasmussen M.D."/>
            <person name="Reed L.K."/>
            <person name="Reenan R."/>
            <person name="Reily A."/>
            <person name="Remington K.A."/>
            <person name="Rieger T.T."/>
            <person name="Ritchie M.G."/>
            <person name="Robin C."/>
            <person name="Rogers Y.H."/>
            <person name="Rohde C."/>
            <person name="Rozas J."/>
            <person name="Rubenfield M.J."/>
            <person name="Ruiz A."/>
            <person name="Russo S."/>
            <person name="Salzberg S.L."/>
            <person name="Sanchez-Gracia A."/>
            <person name="Saranga D.J."/>
            <person name="Sato H."/>
            <person name="Schaeffer S.W."/>
            <person name="Schatz M.C."/>
            <person name="Schlenke T."/>
            <person name="Schwartz R."/>
            <person name="Segarra C."/>
            <person name="Singh R.S."/>
            <person name="Sirot L."/>
            <person name="Sirota M."/>
            <person name="Sisneros N.B."/>
            <person name="Smith C.D."/>
            <person name="Smith T.F."/>
            <person name="Spieth J."/>
            <person name="Stage D.E."/>
            <person name="Stark A."/>
            <person name="Stephan W."/>
            <person name="Strausberg R.L."/>
            <person name="Strempel S."/>
            <person name="Sturgill D."/>
            <person name="Sutton G."/>
            <person name="Sutton G.G."/>
            <person name="Tao W."/>
            <person name="Teichmann S."/>
            <person name="Tobari Y.N."/>
            <person name="Tomimura Y."/>
            <person name="Tsolas J.M."/>
            <person name="Valente V.L."/>
            <person name="Venter E."/>
            <person name="Venter J.C."/>
            <person name="Vicario S."/>
            <person name="Vieira F.G."/>
            <person name="Vilella A.J."/>
            <person name="Villasante A."/>
            <person name="Walenz B."/>
            <person name="Wang J."/>
            <person name="Wasserman M."/>
            <person name="Watts T."/>
            <person name="Wilson D."/>
            <person name="Wilson R.K."/>
            <person name="Wing R.A."/>
            <person name="Wolfner M.F."/>
            <person name="Wong A."/>
            <person name="Wong G.K."/>
            <person name="Wu C.I."/>
            <person name="Wu G."/>
            <person name="Yamamoto D."/>
            <person name="Yang H.P."/>
            <person name="Yang S.P."/>
            <person name="Yorke J.A."/>
            <person name="Yoshida K."/>
            <person name="Zdobnov E."/>
            <person name="Zhang P."/>
            <person name="Zhang Y."/>
            <person name="Zimin A.V."/>
            <person name="Baldwin J."/>
            <person name="Abdouelleil A."/>
            <person name="Abdulkadir J."/>
            <person name="Abebe A."/>
            <person name="Abera B."/>
            <person name="Abreu J."/>
            <person name="Acer S.C."/>
            <person name="Aftuck L."/>
            <person name="Alexander A."/>
            <person name="An P."/>
            <person name="Anderson E."/>
            <person name="Anderson S."/>
            <person name="Arachi H."/>
            <person name="Azer M."/>
            <person name="Bachantsang P."/>
            <person name="Barry A."/>
            <person name="Bayul T."/>
            <person name="Berlin A."/>
            <person name="Bessette D."/>
            <person name="Bloom T."/>
            <person name="Blye J."/>
            <person name="Boguslavskiy L."/>
            <person name="Bonnet C."/>
            <person name="Boukhgalter B."/>
            <person name="Bourzgui I."/>
            <person name="Brown A."/>
            <person name="Cahill P."/>
            <person name="Channer S."/>
            <person name="Cheshatsang Y."/>
            <person name="Chuda L."/>
            <person name="Citroen M."/>
            <person name="Collymore A."/>
            <person name="Cooke P."/>
            <person name="Costello M."/>
            <person name="D'Aco K."/>
            <person name="Daza R."/>
            <person name="De Haan G."/>
            <person name="DeGray S."/>
            <person name="DeMaso C."/>
            <person name="Dhargay N."/>
            <person name="Dooley K."/>
            <person name="Dooley E."/>
            <person name="Doricent M."/>
            <person name="Dorje P."/>
            <person name="Dorjee K."/>
            <person name="Dupes A."/>
            <person name="Elong R."/>
            <person name="Falk J."/>
            <person name="Farina A."/>
            <person name="Faro S."/>
            <person name="Ferguson D."/>
            <person name="Fisher S."/>
            <person name="Foley C.D."/>
            <person name="Franke A."/>
            <person name="Friedrich D."/>
            <person name="Gadbois L."/>
            <person name="Gearin G."/>
            <person name="Gearin C.R."/>
            <person name="Giannoukos G."/>
            <person name="Goode T."/>
            <person name="Graham J."/>
            <person name="Grandbois E."/>
            <person name="Grewal S."/>
            <person name="Gyaltsen K."/>
            <person name="Hafez N."/>
            <person name="Hagos B."/>
            <person name="Hall J."/>
            <person name="Henson C."/>
            <person name="Hollinger A."/>
            <person name="Honan T."/>
            <person name="Huard M.D."/>
            <person name="Hughes L."/>
            <person name="Hurhula B."/>
            <person name="Husby M.E."/>
            <person name="Kamat A."/>
            <person name="Kanga B."/>
            <person name="Kashin S."/>
            <person name="Khazanovich D."/>
            <person name="Kisner P."/>
            <person name="Lance K."/>
            <person name="Lara M."/>
            <person name="Lee W."/>
            <person name="Lennon N."/>
            <person name="Letendre F."/>
            <person name="LeVine R."/>
            <person name="Lipovsky A."/>
            <person name="Liu X."/>
            <person name="Liu J."/>
            <person name="Liu S."/>
            <person name="Lokyitsang T."/>
            <person name="Lokyitsang Y."/>
            <person name="Lubonja R."/>
            <person name="Lui A."/>
            <person name="MacDonald P."/>
            <person name="Magnisalis V."/>
            <person name="Maru K."/>
            <person name="Matthews C."/>
            <person name="McCusker W."/>
            <person name="McDonough S."/>
            <person name="Mehta T."/>
            <person name="Meldrim J."/>
            <person name="Meneus L."/>
            <person name="Mihai O."/>
            <person name="Mihalev A."/>
            <person name="Mihova T."/>
            <person name="Mittelman R."/>
            <person name="Mlenga V."/>
            <person name="Montmayeur A."/>
            <person name="Mulrain L."/>
            <person name="Navidi A."/>
            <person name="Naylor J."/>
            <person name="Negash T."/>
            <person name="Nguyen T."/>
            <person name="Nguyen N."/>
            <person name="Nicol R."/>
            <person name="Norbu C."/>
            <person name="Norbu N."/>
            <person name="Novod N."/>
            <person name="O'Neill B."/>
            <person name="Osman S."/>
            <person name="Markiewicz E."/>
            <person name="Oyono O.L."/>
            <person name="Patti C."/>
            <person name="Phunkhang P."/>
            <person name="Pierre F."/>
            <person name="Priest M."/>
            <person name="Raghuraman S."/>
            <person name="Rege F."/>
            <person name="Reyes R."/>
            <person name="Rise C."/>
            <person name="Rogov P."/>
            <person name="Ross K."/>
            <person name="Ryan E."/>
            <person name="Settipalli S."/>
            <person name="Shea T."/>
            <person name="Sherpa N."/>
            <person name="Shi L."/>
            <person name="Shih D."/>
            <person name="Sparrow T."/>
            <person name="Spaulding J."/>
            <person name="Stalker J."/>
            <person name="Stange-Thomann N."/>
            <person name="Stavropoulos S."/>
            <person name="Stone C."/>
            <person name="Strader C."/>
            <person name="Tesfaye S."/>
            <person name="Thomson T."/>
            <person name="Thoulutsang Y."/>
            <person name="Thoulutsang D."/>
            <person name="Topham K."/>
            <person name="Topping I."/>
            <person name="Tsamla T."/>
            <person name="Vassiliev H."/>
            <person name="Vo A."/>
            <person name="Wangchuk T."/>
            <person name="Wangdi T."/>
            <person name="Weiand M."/>
            <person name="Wilkinson J."/>
            <person name="Wilson A."/>
            <person name="Yadav S."/>
            <person name="Young G."/>
            <person name="Yu Q."/>
            <person name="Zembek L."/>
            <person name="Zhong D."/>
            <person name="Zimmer A."/>
            <person name="Zwirko Z."/>
            <person name="Jaffe D.B."/>
            <person name="Alvarez P."/>
            <person name="Brockman W."/>
            <person name="Butler J."/>
            <person name="Chin C."/>
            <person name="Gnerre S."/>
            <person name="Grabherr M."/>
            <person name="Kleber M."/>
            <person name="Mauceli E."/>
            <person name="MacCallum I."/>
        </authorList>
    </citation>
    <scope>NUCLEOTIDE SEQUENCE [LARGE SCALE GENOMIC DNA]</scope>
    <source>
        <strain evidence="8">Tucson 14030-0811.24</strain>
    </source>
</reference>
<evidence type="ECO:0000256" key="5">
    <source>
        <dbReference type="SAM" id="MobiDB-lite"/>
    </source>
</evidence>
<dbReference type="PROSITE" id="PS50600">
    <property type="entry name" value="ULP_PROTEASE"/>
    <property type="match status" value="1"/>
</dbReference>
<comment type="similarity">
    <text evidence="1">Belongs to the peptidase C48 family.</text>
</comment>
<feature type="region of interest" description="Disordered" evidence="5">
    <location>
        <begin position="31"/>
        <end position="82"/>
    </location>
</feature>
<dbReference type="Gene3D" id="3.40.395.10">
    <property type="entry name" value="Adenoviral Proteinase, Chain A"/>
    <property type="match status" value="1"/>
</dbReference>
<dbReference type="GO" id="GO:0006508">
    <property type="term" value="P:proteolysis"/>
    <property type="evidence" value="ECO:0007669"/>
    <property type="project" value="UniProtKB-KW"/>
</dbReference>
<keyword evidence="2" id="KW-0645">Protease</keyword>
<sequence length="296" mass="32657">MANNGNGVKPEWSLDVIATWCAQQQCSSSSLANVKSQEDLDEEIESGSGGGGGDHPRNNTKSSNGRNHNGGNGLSTSSRKVNAPSRADPIMLALTGNALRMSDVQLLHGPHWLNEAVINFYFTYLEEVKYKANDDFLFITPEMTQCMLYMDDKELQSILIGQYNAGRKPFIFFVLSDSRSTELGGCHWALLVASRPDNAFFHLDSYGGSNTVSSLELVTNIKDVLKMRQARFRNVRCLQQSNGYDCGIHVICMADQIADYVNRYESVDGVPPLQLDVVKAKRSELIKLVASLSGHV</sequence>
<dbReference type="EMBL" id="CH964239">
    <property type="protein sequence ID" value="EDW82643.2"/>
    <property type="molecule type" value="Genomic_DNA"/>
</dbReference>
<evidence type="ECO:0000259" key="6">
    <source>
        <dbReference type="PROSITE" id="PS50600"/>
    </source>
</evidence>
<accession>B4NCT4</accession>
<dbReference type="AlphaFoldDB" id="B4NCT4"/>
<dbReference type="OrthoDB" id="5065855at2759"/>
<dbReference type="InterPro" id="IPR038765">
    <property type="entry name" value="Papain-like_cys_pep_sf"/>
</dbReference>
<dbReference type="InterPro" id="IPR044613">
    <property type="entry name" value="Nep1/2-like"/>
</dbReference>
<proteinExistence type="inferred from homology"/>
<keyword evidence="8" id="KW-1185">Reference proteome</keyword>
<keyword evidence="4" id="KW-0788">Thiol protease</keyword>
<evidence type="ECO:0000256" key="1">
    <source>
        <dbReference type="ARBA" id="ARBA00005234"/>
    </source>
</evidence>
<dbReference type="GO" id="GO:0019784">
    <property type="term" value="F:deNEDDylase activity"/>
    <property type="evidence" value="ECO:0007669"/>
    <property type="project" value="InterPro"/>
</dbReference>
<evidence type="ECO:0000313" key="7">
    <source>
        <dbReference type="EMBL" id="EDW82643.2"/>
    </source>
</evidence>
<dbReference type="SMR" id="B4NCT4"/>
<protein>
    <recommendedName>
        <fullName evidence="6">Ubiquitin-like protease family profile domain-containing protein</fullName>
    </recommendedName>
</protein>
<dbReference type="InterPro" id="IPR003653">
    <property type="entry name" value="Peptidase_C48_C"/>
</dbReference>
<dbReference type="GO" id="GO:0008234">
    <property type="term" value="F:cysteine-type peptidase activity"/>
    <property type="evidence" value="ECO:0007669"/>
    <property type="project" value="UniProtKB-KW"/>
</dbReference>
<organism evidence="7 8">
    <name type="scientific">Drosophila willistoni</name>
    <name type="common">Fruit fly</name>
    <dbReference type="NCBI Taxonomy" id="7260"/>
    <lineage>
        <taxon>Eukaryota</taxon>
        <taxon>Metazoa</taxon>
        <taxon>Ecdysozoa</taxon>
        <taxon>Arthropoda</taxon>
        <taxon>Hexapoda</taxon>
        <taxon>Insecta</taxon>
        <taxon>Pterygota</taxon>
        <taxon>Neoptera</taxon>
        <taxon>Endopterygota</taxon>
        <taxon>Diptera</taxon>
        <taxon>Brachycera</taxon>
        <taxon>Muscomorpha</taxon>
        <taxon>Ephydroidea</taxon>
        <taxon>Drosophilidae</taxon>
        <taxon>Drosophila</taxon>
        <taxon>Sophophora</taxon>
    </lineage>
</organism>
<dbReference type="GO" id="GO:0000338">
    <property type="term" value="P:protein deneddylation"/>
    <property type="evidence" value="ECO:0007669"/>
    <property type="project" value="TreeGrafter"/>
</dbReference>
<feature type="domain" description="Ubiquitin-like protease family profile" evidence="6">
    <location>
        <begin position="97"/>
        <end position="257"/>
    </location>
</feature>
<dbReference type="SUPFAM" id="SSF54001">
    <property type="entry name" value="Cysteine proteinases"/>
    <property type="match status" value="1"/>
</dbReference>
<gene>
    <name evidence="7" type="primary">Dwil\GK10100</name>
    <name evidence="7" type="ORF">Dwil_GK10100</name>
</gene>
<dbReference type="Pfam" id="PF02902">
    <property type="entry name" value="Peptidase_C48"/>
    <property type="match status" value="1"/>
</dbReference>
<dbReference type="InParanoid" id="B4NCT4"/>
<dbReference type="PANTHER" id="PTHR46468">
    <property type="entry name" value="SENTRIN-SPECIFIC PROTEASE 8"/>
    <property type="match status" value="1"/>
</dbReference>
<evidence type="ECO:0000256" key="2">
    <source>
        <dbReference type="ARBA" id="ARBA00022670"/>
    </source>
</evidence>
<dbReference type="HOGENOM" id="CLU_043678_0_0_1"/>
<evidence type="ECO:0000313" key="8">
    <source>
        <dbReference type="Proteomes" id="UP000007798"/>
    </source>
</evidence>
<dbReference type="eggNOG" id="KOG3246">
    <property type="taxonomic scope" value="Eukaryota"/>
</dbReference>
<dbReference type="Proteomes" id="UP000007798">
    <property type="component" value="Unassembled WGS sequence"/>
</dbReference>